<dbReference type="HOGENOM" id="CLU_1856069_0_0_1"/>
<dbReference type="STRING" id="1109443.G4TYR1"/>
<name>G4TYR1_SERID</name>
<dbReference type="EMBL" id="CAFZ01000763">
    <property type="protein sequence ID" value="CCA76454.1"/>
    <property type="molecule type" value="Genomic_DNA"/>
</dbReference>
<comment type="caution">
    <text evidence="1">The sequence shown here is derived from an EMBL/GenBank/DDBJ whole genome shotgun (WGS) entry which is preliminary data.</text>
</comment>
<evidence type="ECO:0000313" key="1">
    <source>
        <dbReference type="EMBL" id="CCA76454.1"/>
    </source>
</evidence>
<dbReference type="GO" id="GO:0003676">
    <property type="term" value="F:nucleic acid binding"/>
    <property type="evidence" value="ECO:0007669"/>
    <property type="project" value="InterPro"/>
</dbReference>
<protein>
    <submittedName>
        <fullName evidence="1">Uncharacterized protein</fullName>
    </submittedName>
</protein>
<keyword evidence="2" id="KW-1185">Reference proteome</keyword>
<dbReference type="AlphaFoldDB" id="G4TYR1"/>
<dbReference type="Proteomes" id="UP000007148">
    <property type="component" value="Unassembled WGS sequence"/>
</dbReference>
<dbReference type="OrthoDB" id="26838at2759"/>
<sequence length="138" mass="16006">MDASELRHGHHIVLTHVLDLQIVDLMCRDNSVEAVLRRLAGYLAPRSVWKPRDLQACPEAEWTRQGAHRSRPALPRKPKFDHSKWMHHPIDEENLVYAAEDVCKIQVLYELLVRNPLVNVELESSRAMNTSIFMRLHA</sequence>
<dbReference type="Gene3D" id="3.30.420.10">
    <property type="entry name" value="Ribonuclease H-like superfamily/Ribonuclease H"/>
    <property type="match status" value="1"/>
</dbReference>
<dbReference type="InterPro" id="IPR036397">
    <property type="entry name" value="RNaseH_sf"/>
</dbReference>
<gene>
    <name evidence="1" type="ORF">PIIN_10447</name>
</gene>
<reference evidence="1 2" key="1">
    <citation type="journal article" date="2011" name="PLoS Pathog.">
        <title>Endophytic Life Strategies Decoded by Genome and Transcriptome Analyses of the Mutualistic Root Symbiont Piriformospora indica.</title>
        <authorList>
            <person name="Zuccaro A."/>
            <person name="Lahrmann U."/>
            <person name="Guldener U."/>
            <person name="Langen G."/>
            <person name="Pfiffi S."/>
            <person name="Biedenkopf D."/>
            <person name="Wong P."/>
            <person name="Samans B."/>
            <person name="Grimm C."/>
            <person name="Basiewicz M."/>
            <person name="Murat C."/>
            <person name="Martin F."/>
            <person name="Kogel K.H."/>
        </authorList>
    </citation>
    <scope>NUCLEOTIDE SEQUENCE [LARGE SCALE GENOMIC DNA]</scope>
    <source>
        <strain evidence="1 2">DSM 11827</strain>
    </source>
</reference>
<dbReference type="InParanoid" id="G4TYR1"/>
<accession>G4TYR1</accession>
<organism evidence="1 2">
    <name type="scientific">Serendipita indica (strain DSM 11827)</name>
    <name type="common">Root endophyte fungus</name>
    <name type="synonym">Piriformospora indica</name>
    <dbReference type="NCBI Taxonomy" id="1109443"/>
    <lineage>
        <taxon>Eukaryota</taxon>
        <taxon>Fungi</taxon>
        <taxon>Dikarya</taxon>
        <taxon>Basidiomycota</taxon>
        <taxon>Agaricomycotina</taxon>
        <taxon>Agaricomycetes</taxon>
        <taxon>Sebacinales</taxon>
        <taxon>Serendipitaceae</taxon>
        <taxon>Serendipita</taxon>
    </lineage>
</organism>
<evidence type="ECO:0000313" key="2">
    <source>
        <dbReference type="Proteomes" id="UP000007148"/>
    </source>
</evidence>
<proteinExistence type="predicted"/>